<evidence type="ECO:0000313" key="2">
    <source>
        <dbReference type="Proteomes" id="UP000323521"/>
    </source>
</evidence>
<accession>A0A3G1KNX9</accession>
<sequence>MPICVSREDYPNITEIWGHGENTIVVNTTDGRRVKITAAHNIRSGAIPNYYADYEEVREIEIDGETLEVWVDAHYPWQDGDTVEDCLLGALVWVNSGEKDN</sequence>
<protein>
    <submittedName>
        <fullName evidence="1">Uncharacterized protein</fullName>
    </submittedName>
</protein>
<organism evidence="1 2">
    <name type="scientific">Formimonas warabiya</name>
    <dbReference type="NCBI Taxonomy" id="1761012"/>
    <lineage>
        <taxon>Bacteria</taxon>
        <taxon>Bacillati</taxon>
        <taxon>Bacillota</taxon>
        <taxon>Clostridia</taxon>
        <taxon>Eubacteriales</taxon>
        <taxon>Peptococcaceae</taxon>
        <taxon>Candidatus Formimonas</taxon>
    </lineage>
</organism>
<dbReference type="AlphaFoldDB" id="A0A3G1KNX9"/>
<keyword evidence="2" id="KW-1185">Reference proteome</keyword>
<gene>
    <name evidence="1" type="ORF">DCMF_04690</name>
</gene>
<proteinExistence type="predicted"/>
<dbReference type="EMBL" id="CP017634">
    <property type="protein sequence ID" value="ATW24174.1"/>
    <property type="molecule type" value="Genomic_DNA"/>
</dbReference>
<evidence type="ECO:0000313" key="1">
    <source>
        <dbReference type="EMBL" id="ATW24174.1"/>
    </source>
</evidence>
<dbReference type="OrthoDB" id="3035036at2"/>
<reference evidence="1 2" key="1">
    <citation type="submission" date="2016-10" db="EMBL/GenBank/DDBJ databases">
        <title>Complete Genome Sequence of Peptococcaceae strain DCMF.</title>
        <authorList>
            <person name="Edwards R.J."/>
            <person name="Holland S.I."/>
            <person name="Deshpande N.P."/>
            <person name="Wong Y.K."/>
            <person name="Ertan H."/>
            <person name="Manefield M."/>
            <person name="Russell T.L."/>
            <person name="Lee M.J."/>
        </authorList>
    </citation>
    <scope>NUCLEOTIDE SEQUENCE [LARGE SCALE GENOMIC DNA]</scope>
    <source>
        <strain evidence="1 2">DCMF</strain>
    </source>
</reference>
<dbReference type="Proteomes" id="UP000323521">
    <property type="component" value="Chromosome"/>
</dbReference>
<dbReference type="RefSeq" id="WP_148133351.1">
    <property type="nucleotide sequence ID" value="NZ_CP017634.1"/>
</dbReference>
<name>A0A3G1KNX9_FORW1</name>
<dbReference type="KEGG" id="fwa:DCMF_04690"/>